<dbReference type="EMBL" id="UYYG01001152">
    <property type="protein sequence ID" value="VDN55501.1"/>
    <property type="molecule type" value="Genomic_DNA"/>
</dbReference>
<name>A0A0N4U326_DRAME</name>
<dbReference type="WBParaSite" id="DME_0000111401-mRNA-1">
    <property type="protein sequence ID" value="DME_0000111401-mRNA-1"/>
    <property type="gene ID" value="DME_0000111401"/>
</dbReference>
<dbReference type="Proteomes" id="UP000038040">
    <property type="component" value="Unplaced"/>
</dbReference>
<accession>A0A0N4U326</accession>
<dbReference type="AlphaFoldDB" id="A0A0N4U326"/>
<dbReference type="STRING" id="318479.A0A0N4U326"/>
<reference evidence="1 3" key="2">
    <citation type="submission" date="2018-11" db="EMBL/GenBank/DDBJ databases">
        <authorList>
            <consortium name="Pathogen Informatics"/>
        </authorList>
    </citation>
    <scope>NUCLEOTIDE SEQUENCE [LARGE SCALE GENOMIC DNA]</scope>
</reference>
<proteinExistence type="predicted"/>
<reference evidence="4" key="1">
    <citation type="submission" date="2017-02" db="UniProtKB">
        <authorList>
            <consortium name="WormBaseParasite"/>
        </authorList>
    </citation>
    <scope>IDENTIFICATION</scope>
</reference>
<sequence>EQIIATEAAGSWPTPFVFPEVPCAAFTDEVCYQQLKQVGMTALNKCCTKGIYLTDICMAGHCSNSTIQICCAQKFLQARYRCCEDKNQEKADASDSFSRCCYENFVEDRDNCCPSDVAKIHWLSLYDICLPDVRIDLSEVQLTASTSDTKMISVDLNIDRSWDHKCRYGGKALQFPYLPQH</sequence>
<organism evidence="2 4">
    <name type="scientific">Dracunculus medinensis</name>
    <name type="common">Guinea worm</name>
    <dbReference type="NCBI Taxonomy" id="318479"/>
    <lineage>
        <taxon>Eukaryota</taxon>
        <taxon>Metazoa</taxon>
        <taxon>Ecdysozoa</taxon>
        <taxon>Nematoda</taxon>
        <taxon>Chromadorea</taxon>
        <taxon>Rhabditida</taxon>
        <taxon>Spirurina</taxon>
        <taxon>Dracunculoidea</taxon>
        <taxon>Dracunculidae</taxon>
        <taxon>Dracunculus</taxon>
    </lineage>
</organism>
<dbReference type="Proteomes" id="UP000274756">
    <property type="component" value="Unassembled WGS sequence"/>
</dbReference>
<evidence type="ECO:0000313" key="2">
    <source>
        <dbReference type="Proteomes" id="UP000038040"/>
    </source>
</evidence>
<gene>
    <name evidence="1" type="ORF">DME_LOCUS5474</name>
</gene>
<keyword evidence="3" id="KW-1185">Reference proteome</keyword>
<protein>
    <submittedName>
        <fullName evidence="4">CFEM domain-containing protein</fullName>
    </submittedName>
</protein>
<evidence type="ECO:0000313" key="4">
    <source>
        <dbReference type="WBParaSite" id="DME_0000111401-mRNA-1"/>
    </source>
</evidence>
<evidence type="ECO:0000313" key="3">
    <source>
        <dbReference type="Proteomes" id="UP000274756"/>
    </source>
</evidence>
<evidence type="ECO:0000313" key="1">
    <source>
        <dbReference type="EMBL" id="VDN55501.1"/>
    </source>
</evidence>
<dbReference type="OrthoDB" id="6134775at2759"/>